<accession>A0AA36D8H6</accession>
<dbReference type="GO" id="GO:0016020">
    <property type="term" value="C:membrane"/>
    <property type="evidence" value="ECO:0007669"/>
    <property type="project" value="UniProtKB-SubCell"/>
</dbReference>
<feature type="compositionally biased region" description="Acidic residues" evidence="6">
    <location>
        <begin position="9"/>
        <end position="20"/>
    </location>
</feature>
<organism evidence="7 8">
    <name type="scientific">Mesorhabditis spiculigera</name>
    <dbReference type="NCBI Taxonomy" id="96644"/>
    <lineage>
        <taxon>Eukaryota</taxon>
        <taxon>Metazoa</taxon>
        <taxon>Ecdysozoa</taxon>
        <taxon>Nematoda</taxon>
        <taxon>Chromadorea</taxon>
        <taxon>Rhabditida</taxon>
        <taxon>Rhabditina</taxon>
        <taxon>Rhabditomorpha</taxon>
        <taxon>Rhabditoidea</taxon>
        <taxon>Rhabditidae</taxon>
        <taxon>Mesorhabditinae</taxon>
        <taxon>Mesorhabditis</taxon>
    </lineage>
</organism>
<comment type="caution">
    <text evidence="7">The sequence shown here is derived from an EMBL/GenBank/DDBJ whole genome shotgun (WGS) entry which is preliminary data.</text>
</comment>
<keyword evidence="8" id="KW-1185">Reference proteome</keyword>
<evidence type="ECO:0000256" key="6">
    <source>
        <dbReference type="SAM" id="MobiDB-lite"/>
    </source>
</evidence>
<feature type="transmembrane region" description="Helical" evidence="5">
    <location>
        <begin position="211"/>
        <end position="229"/>
    </location>
</feature>
<feature type="transmembrane region" description="Helical" evidence="5">
    <location>
        <begin position="129"/>
        <end position="149"/>
    </location>
</feature>
<feature type="transmembrane region" description="Helical" evidence="5">
    <location>
        <begin position="241"/>
        <end position="264"/>
    </location>
</feature>
<dbReference type="Pfam" id="PF01027">
    <property type="entry name" value="Bax1-I"/>
    <property type="match status" value="1"/>
</dbReference>
<evidence type="ECO:0000256" key="4">
    <source>
        <dbReference type="ARBA" id="ARBA00023136"/>
    </source>
</evidence>
<comment type="similarity">
    <text evidence="5">Belongs to the BI1 family.</text>
</comment>
<feature type="region of interest" description="Disordered" evidence="6">
    <location>
        <begin position="1"/>
        <end position="41"/>
    </location>
</feature>
<evidence type="ECO:0000313" key="8">
    <source>
        <dbReference type="Proteomes" id="UP001177023"/>
    </source>
</evidence>
<name>A0AA36D8H6_9BILA</name>
<dbReference type="Proteomes" id="UP001177023">
    <property type="component" value="Unassembled WGS sequence"/>
</dbReference>
<comment type="subcellular location">
    <subcellularLocation>
        <location evidence="1">Membrane</location>
        <topology evidence="1">Multi-pass membrane protein</topology>
    </subcellularLocation>
</comment>
<feature type="non-terminal residue" evidence="7">
    <location>
        <position position="1"/>
    </location>
</feature>
<dbReference type="AlphaFoldDB" id="A0AA36D8H6"/>
<evidence type="ECO:0000256" key="5">
    <source>
        <dbReference type="RuleBase" id="RU004379"/>
    </source>
</evidence>
<evidence type="ECO:0000256" key="2">
    <source>
        <dbReference type="ARBA" id="ARBA00022692"/>
    </source>
</evidence>
<gene>
    <name evidence="7" type="ORF">MSPICULIGERA_LOCUS19894</name>
</gene>
<evidence type="ECO:0000313" key="7">
    <source>
        <dbReference type="EMBL" id="CAJ0581739.1"/>
    </source>
</evidence>
<keyword evidence="4 5" id="KW-0472">Membrane</keyword>
<keyword evidence="3 5" id="KW-1133">Transmembrane helix</keyword>
<feature type="transmembrane region" description="Helical" evidence="5">
    <location>
        <begin position="101"/>
        <end position="122"/>
    </location>
</feature>
<feature type="transmembrane region" description="Helical" evidence="5">
    <location>
        <begin position="69"/>
        <end position="89"/>
    </location>
</feature>
<dbReference type="PANTHER" id="PTHR23291">
    <property type="entry name" value="BAX INHIBITOR-RELATED"/>
    <property type="match status" value="1"/>
</dbReference>
<proteinExistence type="inferred from homology"/>
<reference evidence="7" key="1">
    <citation type="submission" date="2023-06" db="EMBL/GenBank/DDBJ databases">
        <authorList>
            <person name="Delattre M."/>
        </authorList>
    </citation>
    <scope>NUCLEOTIDE SEQUENCE</scope>
    <source>
        <strain evidence="7">AF72</strain>
    </source>
</reference>
<keyword evidence="2 5" id="KW-0812">Transmembrane</keyword>
<evidence type="ECO:0000256" key="3">
    <source>
        <dbReference type="ARBA" id="ARBA00022989"/>
    </source>
</evidence>
<feature type="transmembrane region" description="Helical" evidence="5">
    <location>
        <begin position="186"/>
        <end position="205"/>
    </location>
</feature>
<feature type="transmembrane region" description="Helical" evidence="5">
    <location>
        <begin position="155"/>
        <end position="174"/>
    </location>
</feature>
<evidence type="ECO:0008006" key="9">
    <source>
        <dbReference type="Google" id="ProtNLM"/>
    </source>
</evidence>
<dbReference type="EMBL" id="CATQJA010002663">
    <property type="protein sequence ID" value="CAJ0581739.1"/>
    <property type="molecule type" value="Genomic_DNA"/>
</dbReference>
<protein>
    <recommendedName>
        <fullName evidence="9">Transmembrane BAX inhibitor motif-containing protein 4</fullName>
    </recommendedName>
</protein>
<dbReference type="InterPro" id="IPR006214">
    <property type="entry name" value="Bax_inhibitor_1-related"/>
</dbReference>
<sequence>MASIRMPRDDEEALLPDYEDAGNTRTAQPTQAQRPHFWPKDIEGMNPDAKEGSVNSAHVHIRMAFLRKVFGILSFQIVLTTAICAAIYMTPGVKGFVQNNGWVLLMTLFGSIGLIIAMHIHARNVPTNYILLASFTVVQALTLGTLVSLFEVDVILEAALLTTVIVFSLFVYTLQSKKDFVKHYAIAYSFLGILLMASVFQIFFHSPAFNFFVNVGGAALFCLFLMIDLDLIMNHMNAEDYILACITLYMDVINLFIRILQLVAEAQRQ</sequence>
<feature type="compositionally biased region" description="Polar residues" evidence="6">
    <location>
        <begin position="23"/>
        <end position="33"/>
    </location>
</feature>
<evidence type="ECO:0000256" key="1">
    <source>
        <dbReference type="ARBA" id="ARBA00004141"/>
    </source>
</evidence>
<dbReference type="GO" id="GO:0043066">
    <property type="term" value="P:negative regulation of apoptotic process"/>
    <property type="evidence" value="ECO:0007669"/>
    <property type="project" value="TreeGrafter"/>
</dbReference>
<dbReference type="PANTHER" id="PTHR23291:SF50">
    <property type="entry name" value="PROTEIN LIFEGUARD 4"/>
    <property type="match status" value="1"/>
</dbReference>